<gene>
    <name evidence="2" type="ORF">CRT60_12830</name>
</gene>
<organism evidence="2 3">
    <name type="scientific">Azospirillum palustre</name>
    <dbReference type="NCBI Taxonomy" id="2044885"/>
    <lineage>
        <taxon>Bacteria</taxon>
        <taxon>Pseudomonadati</taxon>
        <taxon>Pseudomonadota</taxon>
        <taxon>Alphaproteobacteria</taxon>
        <taxon>Rhodospirillales</taxon>
        <taxon>Azospirillaceae</taxon>
        <taxon>Azospirillum</taxon>
    </lineage>
</organism>
<dbReference type="AlphaFoldDB" id="A0A2B8BIF6"/>
<dbReference type="EMBL" id="PDKW01000040">
    <property type="protein sequence ID" value="PGH57328.1"/>
    <property type="molecule type" value="Genomic_DNA"/>
</dbReference>
<accession>A0A2B8BIF6</accession>
<evidence type="ECO:0000313" key="3">
    <source>
        <dbReference type="Proteomes" id="UP000225379"/>
    </source>
</evidence>
<dbReference type="OrthoDB" id="9808309at2"/>
<keyword evidence="3" id="KW-1185">Reference proteome</keyword>
<reference evidence="3" key="1">
    <citation type="submission" date="2017-10" db="EMBL/GenBank/DDBJ databases">
        <authorList>
            <person name="Kravchenko I.K."/>
            <person name="Grouzdev D.S."/>
        </authorList>
    </citation>
    <scope>NUCLEOTIDE SEQUENCE [LARGE SCALE GENOMIC DNA]</scope>
    <source>
        <strain evidence="3">B2</strain>
    </source>
</reference>
<keyword evidence="1" id="KW-0732">Signal</keyword>
<dbReference type="InterPro" id="IPR018740">
    <property type="entry name" value="DUF2282_membr"/>
</dbReference>
<dbReference type="Pfam" id="PF10048">
    <property type="entry name" value="DUF2282"/>
    <property type="match status" value="1"/>
</dbReference>
<evidence type="ECO:0000256" key="1">
    <source>
        <dbReference type="SAM" id="SignalP"/>
    </source>
</evidence>
<proteinExistence type="predicted"/>
<protein>
    <recommendedName>
        <fullName evidence="4">DUF2282 domain-containing protein</fullName>
    </recommendedName>
</protein>
<feature type="signal peptide" evidence="1">
    <location>
        <begin position="1"/>
        <end position="41"/>
    </location>
</feature>
<comment type="caution">
    <text evidence="2">The sequence shown here is derived from an EMBL/GenBank/DDBJ whole genome shotgun (WGS) entry which is preliminary data.</text>
</comment>
<dbReference type="RefSeq" id="WP_098736781.1">
    <property type="nucleotide sequence ID" value="NZ_PDKW01000040.1"/>
</dbReference>
<dbReference type="Proteomes" id="UP000225379">
    <property type="component" value="Unassembled WGS sequence"/>
</dbReference>
<name>A0A2B8BIF6_9PROT</name>
<evidence type="ECO:0000313" key="2">
    <source>
        <dbReference type="EMBL" id="PGH57328.1"/>
    </source>
</evidence>
<evidence type="ECO:0008006" key="4">
    <source>
        <dbReference type="Google" id="ProtNLM"/>
    </source>
</evidence>
<sequence>MTATKTAAKTPAKTLALLPIAGALAGALTGALALMAGPAAAQSNMEKCYGISKPGENGCAHAKGLHSCAGNSNLTFDGGDWKLVKAGTCAEEMGSLKPFDGANTKKKG</sequence>
<feature type="chain" id="PRO_5012767249" description="DUF2282 domain-containing protein" evidence="1">
    <location>
        <begin position="42"/>
        <end position="108"/>
    </location>
</feature>